<name>A0A3Q3K8J8_MONAL</name>
<dbReference type="InterPro" id="IPR000742">
    <property type="entry name" value="EGF"/>
</dbReference>
<dbReference type="InterPro" id="IPR050991">
    <property type="entry name" value="ECM_Regulatory_Proteins"/>
</dbReference>
<dbReference type="Pfam" id="PF00147">
    <property type="entry name" value="Fibrinogen_C"/>
    <property type="match status" value="1"/>
</dbReference>
<evidence type="ECO:0000313" key="16">
    <source>
        <dbReference type="Ensembl" id="ENSMALP00000024897.1"/>
    </source>
</evidence>
<dbReference type="InterPro" id="IPR036056">
    <property type="entry name" value="Fibrinogen-like_C"/>
</dbReference>
<dbReference type="FunFam" id="2.60.40.10:FF:000099">
    <property type="entry name" value="Fibronectin 1"/>
    <property type="match status" value="2"/>
</dbReference>
<dbReference type="FunFam" id="3.90.215.10:FF:000001">
    <property type="entry name" value="Tenascin isoform 1"/>
    <property type="match status" value="1"/>
</dbReference>
<dbReference type="RefSeq" id="XP_020472565.1">
    <property type="nucleotide sequence ID" value="XM_020616909.1"/>
</dbReference>
<evidence type="ECO:0000256" key="5">
    <source>
        <dbReference type="ARBA" id="ARBA00022536"/>
    </source>
</evidence>
<dbReference type="Pfam" id="PF25024">
    <property type="entry name" value="EGF_TEN"/>
    <property type="match status" value="2"/>
</dbReference>
<proteinExistence type="inferred from homology"/>
<dbReference type="Pfam" id="PF00041">
    <property type="entry name" value="fn3"/>
    <property type="match status" value="10"/>
</dbReference>
<dbReference type="FunFam" id="2.10.25.10:FF:000001">
    <property type="entry name" value="Tenascin C"/>
    <property type="match status" value="11"/>
</dbReference>
<evidence type="ECO:0000256" key="4">
    <source>
        <dbReference type="ARBA" id="ARBA00022530"/>
    </source>
</evidence>
<evidence type="ECO:0000256" key="8">
    <source>
        <dbReference type="ARBA" id="ARBA00023157"/>
    </source>
</evidence>
<feature type="disulfide bond" evidence="10">
    <location>
        <begin position="338"/>
        <end position="347"/>
    </location>
</feature>
<dbReference type="SMART" id="SM00181">
    <property type="entry name" value="EGF"/>
    <property type="match status" value="13"/>
</dbReference>
<evidence type="ECO:0000256" key="9">
    <source>
        <dbReference type="ARBA" id="ARBA00023180"/>
    </source>
</evidence>
<dbReference type="NCBIfam" id="NF040941">
    <property type="entry name" value="GGGWT_bact"/>
    <property type="match status" value="1"/>
</dbReference>
<evidence type="ECO:0000259" key="13">
    <source>
        <dbReference type="PROSITE" id="PS50026"/>
    </source>
</evidence>
<feature type="domain" description="Fibronectin type-III" evidence="14">
    <location>
        <begin position="691"/>
        <end position="778"/>
    </location>
</feature>
<keyword evidence="5 10" id="KW-0245">EGF-like domain</keyword>
<dbReference type="InterPro" id="IPR036116">
    <property type="entry name" value="FN3_sf"/>
</dbReference>
<comment type="caution">
    <text evidence="10">Lacks conserved residue(s) required for the propagation of feature annotation.</text>
</comment>
<feature type="domain" description="Fibronectin type-III" evidence="14">
    <location>
        <begin position="1495"/>
        <end position="1584"/>
    </location>
</feature>
<protein>
    <recommendedName>
        <fullName evidence="18">Zmp:0000000846</fullName>
    </recommendedName>
</protein>
<evidence type="ECO:0000256" key="7">
    <source>
        <dbReference type="ARBA" id="ARBA00022737"/>
    </source>
</evidence>
<feature type="domain" description="EGF-like" evidence="13">
    <location>
        <begin position="317"/>
        <end position="348"/>
    </location>
</feature>
<keyword evidence="9" id="KW-0325">Glycoprotein</keyword>
<dbReference type="InterPro" id="IPR003961">
    <property type="entry name" value="FN3_dom"/>
</dbReference>
<feature type="domain" description="Fibronectin type-III" evidence="14">
    <location>
        <begin position="1314"/>
        <end position="1405"/>
    </location>
</feature>
<feature type="domain" description="Fibronectin type-III" evidence="14">
    <location>
        <begin position="1215"/>
        <end position="1309"/>
    </location>
</feature>
<reference evidence="16" key="1">
    <citation type="submission" date="2025-08" db="UniProtKB">
        <authorList>
            <consortium name="Ensembl"/>
        </authorList>
    </citation>
    <scope>IDENTIFICATION</scope>
</reference>
<dbReference type="Ensembl" id="ENSMALT00000025367.1">
    <property type="protein sequence ID" value="ENSMALP00000024897.1"/>
    <property type="gene ID" value="ENSMALG00000017301.1"/>
</dbReference>
<dbReference type="CDD" id="cd00063">
    <property type="entry name" value="FN3"/>
    <property type="match status" value="10"/>
</dbReference>
<dbReference type="PROSITE" id="PS01186">
    <property type="entry name" value="EGF_2"/>
    <property type="match status" value="5"/>
</dbReference>
<dbReference type="PANTHER" id="PTHR46708:SF1">
    <property type="entry name" value="TENASCIN"/>
    <property type="match status" value="1"/>
</dbReference>
<dbReference type="Gene3D" id="2.20.25.10">
    <property type="match status" value="1"/>
</dbReference>
<dbReference type="GeneID" id="109969769"/>
<dbReference type="Pfam" id="PF23106">
    <property type="entry name" value="EGF_Teneurin"/>
    <property type="match status" value="2"/>
</dbReference>
<dbReference type="Gene3D" id="3.90.215.10">
    <property type="entry name" value="Gamma Fibrinogen, chain A, domain 1"/>
    <property type="match status" value="1"/>
</dbReference>
<feature type="compositionally biased region" description="Polar residues" evidence="11">
    <location>
        <begin position="1202"/>
        <end position="1219"/>
    </location>
</feature>
<evidence type="ECO:0000313" key="17">
    <source>
        <dbReference type="Proteomes" id="UP000261600"/>
    </source>
</evidence>
<comment type="subcellular location">
    <subcellularLocation>
        <location evidence="1">Secreted</location>
        <location evidence="1">Extracellular space</location>
        <location evidence="1">Extracellular matrix</location>
    </subcellularLocation>
</comment>
<feature type="domain" description="Fibronectin type-III" evidence="14">
    <location>
        <begin position="963"/>
        <end position="1048"/>
    </location>
</feature>
<feature type="domain" description="Fibronectin type-III" evidence="14">
    <location>
        <begin position="869"/>
        <end position="962"/>
    </location>
</feature>
<evidence type="ECO:0000259" key="14">
    <source>
        <dbReference type="PROSITE" id="PS50853"/>
    </source>
</evidence>
<dbReference type="OrthoDB" id="442731at2759"/>
<dbReference type="InterPro" id="IPR002181">
    <property type="entry name" value="Fibrinogen_a/b/g_C_dom"/>
</dbReference>
<evidence type="ECO:0000256" key="10">
    <source>
        <dbReference type="PROSITE-ProRule" id="PRU00076"/>
    </source>
</evidence>
<keyword evidence="17" id="KW-1185">Reference proteome</keyword>
<dbReference type="PROSITE" id="PS00022">
    <property type="entry name" value="EGF_1"/>
    <property type="match status" value="5"/>
</dbReference>
<feature type="domain" description="Fibronectin type-III" evidence="14">
    <location>
        <begin position="1672"/>
        <end position="1760"/>
    </location>
</feature>
<feature type="disulfide bond" evidence="10">
    <location>
        <begin position="493"/>
        <end position="502"/>
    </location>
</feature>
<evidence type="ECO:0000256" key="12">
    <source>
        <dbReference type="SAM" id="SignalP"/>
    </source>
</evidence>
<dbReference type="InterPro" id="IPR014716">
    <property type="entry name" value="Fibrinogen_a/b/g_C_1"/>
</dbReference>
<feature type="domain" description="Fibrinogen C-terminal" evidence="15">
    <location>
        <begin position="1758"/>
        <end position="1973"/>
    </location>
</feature>
<dbReference type="PANTHER" id="PTHR46708">
    <property type="entry name" value="TENASCIN"/>
    <property type="match status" value="1"/>
</dbReference>
<evidence type="ECO:0000256" key="2">
    <source>
        <dbReference type="ARBA" id="ARBA00008673"/>
    </source>
</evidence>
<evidence type="ECO:0000256" key="6">
    <source>
        <dbReference type="ARBA" id="ARBA00022729"/>
    </source>
</evidence>
<dbReference type="Proteomes" id="UP000261600">
    <property type="component" value="Unplaced"/>
</dbReference>
<dbReference type="Gene3D" id="2.10.25.10">
    <property type="entry name" value="Laminin"/>
    <property type="match status" value="13"/>
</dbReference>
<comment type="similarity">
    <text evidence="2">Belongs to the tenascin family.</text>
</comment>
<keyword evidence="3" id="KW-0964">Secreted</keyword>
<dbReference type="CDD" id="cd00054">
    <property type="entry name" value="EGF_CA"/>
    <property type="match status" value="2"/>
</dbReference>
<keyword evidence="8 10" id="KW-1015">Disulfide bond</keyword>
<evidence type="ECO:0000256" key="3">
    <source>
        <dbReference type="ARBA" id="ARBA00022525"/>
    </source>
</evidence>
<dbReference type="PROSITE" id="PS50853">
    <property type="entry name" value="FN3"/>
    <property type="match status" value="10"/>
</dbReference>
<dbReference type="PROSITE" id="PS51406">
    <property type="entry name" value="FIBRINOGEN_C_2"/>
    <property type="match status" value="1"/>
</dbReference>
<feature type="disulfide bond" evidence="10">
    <location>
        <begin position="321"/>
        <end position="331"/>
    </location>
</feature>
<dbReference type="PROSITE" id="PS50026">
    <property type="entry name" value="EGF_3"/>
    <property type="match status" value="2"/>
</dbReference>
<organism evidence="16 17">
    <name type="scientific">Monopterus albus</name>
    <name type="common">Swamp eel</name>
    <dbReference type="NCBI Taxonomy" id="43700"/>
    <lineage>
        <taxon>Eukaryota</taxon>
        <taxon>Metazoa</taxon>
        <taxon>Chordata</taxon>
        <taxon>Craniata</taxon>
        <taxon>Vertebrata</taxon>
        <taxon>Euteleostomi</taxon>
        <taxon>Actinopterygii</taxon>
        <taxon>Neopterygii</taxon>
        <taxon>Teleostei</taxon>
        <taxon>Neoteleostei</taxon>
        <taxon>Acanthomorphata</taxon>
        <taxon>Anabantaria</taxon>
        <taxon>Synbranchiformes</taxon>
        <taxon>Synbranchidae</taxon>
        <taxon>Monopterus</taxon>
    </lineage>
</organism>
<evidence type="ECO:0000259" key="15">
    <source>
        <dbReference type="PROSITE" id="PS51406"/>
    </source>
</evidence>
<feature type="domain" description="EGF-like" evidence="13">
    <location>
        <begin position="472"/>
        <end position="503"/>
    </location>
</feature>
<dbReference type="Gene3D" id="2.60.40.10">
    <property type="entry name" value="Immunoglobulins"/>
    <property type="match status" value="12"/>
</dbReference>
<keyword evidence="7" id="KW-0677">Repeat</keyword>
<dbReference type="InterPro" id="IPR013783">
    <property type="entry name" value="Ig-like_fold"/>
</dbReference>
<sequence>MGTRGLCGCLLLTVLLSLSNAGLVKKVLRHRRQTLAPLRDHNITLPSADHPVVFNHIYNINVPASALCSVSLDAPETTQLQAKDAPVSSGQHITEHTVDRENQIVFTHRINIPRQACGCTEGLPSLKDLISRLEMLEGEVSALREQCNSDTACCSAQLSGKVGTKPYCSGHGNYSVKTCACTCEPGWKGPNCTEPECPRSCQDRGRCVDGKCECFKGFSGEDCTLEVCPVDCGEHGQCVGGICICEDAFFGEDCSQTKCLNNCQGRGRCDDGDCVCDEPWTGVDCSELICPNDCYDRGHCVNGTCYCEVGYTGEDCGQRSCPNSCQGNGFCVDGQCVCTAGYTGEDCSQLTCLNDCSGRGTCFNGMCICDTGYQGEDCSQLACLNSCNSRGQCINGQCACDVGFQGDDCSELSCPSNCLHRGRCNNGQCVCEEGFSGEDCSIRTCPSNCYGRGECVNGRCVCHVGFTGEDCGELSCPNNCQNNGRCVDGQCVCDEGFSGEDCSQKACPNDCLARGYCFDGKCICQEGFSGDDCSVLACPDSCNNRGSCINGKCTCESGYGGESCAELSCINNCQDQGHCVNGQCVCDEGYIGEDCSEVSPPKDLTVGEVTADTVDLSWDNEMLVTEYLVTYVPTSPGGLLQEFTVSGDKASATVKELEPGIEYLISVYAILSNKRSVPVSARVATDLPQPEGLRFKSVTETSVEVMWDQLDFSFDGWEIYFRNTKEDNGKVVTSLPPTQNQFLQSGLGPGQEYEVSISIVKNSTRGPQTFKTVTTKIDGPRQLEVKDVTDSTALVSWSQSVAPMDRVTMFYSPTSNPSDETTVEVLPPNKQHTIDKLRPDTEYTVSLISRSGDLSSDPVTTKFTTELDAPKHLQAVSQTDDSITLEWTNSRADVGSYRVKYSPISGVTHGEEVYPQGPGDTTKATITGLRPGTEYGIGVTAVKDERESLPATANAATDIDPPRGFMNIDSTDTSLTLKWQKPQARISGYTLMHISRDGQVEEVQIPATASSYVLSNLAPGMSYTLTLTAERGHERSAPVTLPASTASVIFYLAGSDDHELTTPTGSEDNVISFAYLDPSDSQLSGMEPEDEHGTLNISGTTSDGFDPSWRLKAHGVYNSSTVEYKDMDVSEVQLPGDATGSRIEGLTASTGYQVKLYETTSSQRSALLEADAVTDGVAPTTPQSALENEAGQSPDLHRAPSTLDNDLTTSGAEPESSNLDVLGDLTNVTSSSVRQAWSAPDEAFDSSVVVISAAAGAAQAQVPTLPGSVRDAEIEGLSPSTHYDITLQGLVQGKQSFPLKVLAASVDPEEVTPGVLNLTISDITWDSFTASWSPTGGDFDSFVIEVTNLKNVEESNNLTLSGDAFSLDILWLSPNTSYLVGLYGMYQGSFLEPVYSVATTEAEPEVEHLFISDITADGFRLSWTADEDTFDRFVIKIRDGKRLAHPQEYSVHGDERTMVLTGLMSATEYEIELYGAKLGTRSQPINGVAQTGLSNPRGLHFSDVTDSSAVVHWSMPVSPVDNFHITYVPFEGGSPKTVTVDGSVFKVLLPSMFPGKTYQVTVSAVKGLEESDPSTDTITTALDRPQGLTAVNVTDTSALLLWQPCVATVDAYVITYSANRVSPKVESVSGNTVEFEMGSLEPGTHYTVGVHAMKEAQKSESAVTDFITVVDPPRDLTAINVQSDSATLTWKPPHAAVTGYTLTFSSVDGTIREVVLSPTASSYSMTQLLGSTKYSVRLQAMAGAQRSRHVTTIFTTIGQLHRLPRDCAQILLNGETTSGVFTIYVGGEESQPIQVYCDMTTDGGGWMVFLRRQNGKLDFFRNWKNYTAGFGNMNDEFWLGLPSLHKITSSGYYELRVDLRDKGESAYAQYDNFTIAEPRTRYKINIGAYSGTAGDSLSYHQGRPFSTFDNDNDIAVTNCALSYKGAFWYKNCHRVNLMGKYGDTSHSKGINWFHWKGHEHAIEFAEMKIRPANFRNFESRKKRS</sequence>
<dbReference type="SMART" id="SM00186">
    <property type="entry name" value="FBG"/>
    <property type="match status" value="1"/>
</dbReference>
<evidence type="ECO:0000256" key="1">
    <source>
        <dbReference type="ARBA" id="ARBA00004498"/>
    </source>
</evidence>
<evidence type="ECO:0008006" key="18">
    <source>
        <dbReference type="Google" id="ProtNLM"/>
    </source>
</evidence>
<dbReference type="CDD" id="cd00087">
    <property type="entry name" value="FReD"/>
    <property type="match status" value="1"/>
</dbReference>
<feature type="region of interest" description="Disordered" evidence="11">
    <location>
        <begin position="1174"/>
        <end position="1220"/>
    </location>
</feature>
<dbReference type="STRING" id="43700.ENSMALP00000024897"/>
<dbReference type="SUPFAM" id="SSF49265">
    <property type="entry name" value="Fibronectin type III"/>
    <property type="match status" value="8"/>
</dbReference>
<feature type="signal peptide" evidence="12">
    <location>
        <begin position="1"/>
        <end position="21"/>
    </location>
</feature>
<keyword evidence="6 12" id="KW-0732">Signal</keyword>
<reference evidence="16" key="2">
    <citation type="submission" date="2025-09" db="UniProtKB">
        <authorList>
            <consortium name="Ensembl"/>
        </authorList>
    </citation>
    <scope>IDENTIFICATION</scope>
</reference>
<dbReference type="SUPFAM" id="SSF56496">
    <property type="entry name" value="Fibrinogen C-terminal domain-like"/>
    <property type="match status" value="1"/>
</dbReference>
<feature type="domain" description="Fibronectin type-III" evidence="14">
    <location>
        <begin position="1585"/>
        <end position="1671"/>
    </location>
</feature>
<feature type="disulfide bond" evidence="10">
    <location>
        <begin position="476"/>
        <end position="486"/>
    </location>
</feature>
<dbReference type="SMART" id="SM00060">
    <property type="entry name" value="FN3"/>
    <property type="match status" value="12"/>
</dbReference>
<feature type="domain" description="Fibronectin type-III" evidence="14">
    <location>
        <begin position="600"/>
        <end position="690"/>
    </location>
</feature>
<accession>A0A3Q3K8J8</accession>
<feature type="domain" description="Fibronectin type-III" evidence="14">
    <location>
        <begin position="779"/>
        <end position="868"/>
    </location>
</feature>
<keyword evidence="4" id="KW-0272">Extracellular matrix</keyword>
<feature type="chain" id="PRO_5018655841" description="Zmp:0000000846" evidence="12">
    <location>
        <begin position="22"/>
        <end position="1984"/>
    </location>
</feature>
<evidence type="ECO:0000256" key="11">
    <source>
        <dbReference type="SAM" id="MobiDB-lite"/>
    </source>
</evidence>